<dbReference type="AlphaFoldDB" id="A0AAW8LG33"/>
<comment type="caution">
    <text evidence="1">The sequence shown here is derived from an EMBL/GenBank/DDBJ whole genome shotgun (WGS) entry which is preliminary data.</text>
</comment>
<reference evidence="1" key="1">
    <citation type="submission" date="2023-07" db="EMBL/GenBank/DDBJ databases">
        <title>Sorghum-associated microbial communities from plants grown in Nebraska, USA.</title>
        <authorList>
            <person name="Schachtman D."/>
        </authorList>
    </citation>
    <scope>NUCLEOTIDE SEQUENCE</scope>
    <source>
        <strain evidence="1">BE44</strain>
    </source>
</reference>
<name>A0AAW8LG33_ACILW</name>
<dbReference type="EMBL" id="JAVDSC010000017">
    <property type="protein sequence ID" value="MDR6630763.1"/>
    <property type="molecule type" value="Genomic_DNA"/>
</dbReference>
<gene>
    <name evidence="1" type="ORF">J2X86_002826</name>
</gene>
<accession>A0AAW8LG33</accession>
<sequence length="57" mass="6465">MEPGTMKWISNNIELNDMQGVHTFLLSLEEGGVDMIAVGHESYIGHRPVHKVKFEKN</sequence>
<evidence type="ECO:0000313" key="2">
    <source>
        <dbReference type="Proteomes" id="UP001262767"/>
    </source>
</evidence>
<protein>
    <submittedName>
        <fullName evidence="1">Uncharacterized protein</fullName>
    </submittedName>
</protein>
<dbReference type="RefSeq" id="WP_310078218.1">
    <property type="nucleotide sequence ID" value="NZ_JAVDSC010000017.1"/>
</dbReference>
<dbReference type="Proteomes" id="UP001262767">
    <property type="component" value="Unassembled WGS sequence"/>
</dbReference>
<organism evidence="1 2">
    <name type="scientific">Acinetobacter lwoffii</name>
    <dbReference type="NCBI Taxonomy" id="28090"/>
    <lineage>
        <taxon>Bacteria</taxon>
        <taxon>Pseudomonadati</taxon>
        <taxon>Pseudomonadota</taxon>
        <taxon>Gammaproteobacteria</taxon>
        <taxon>Moraxellales</taxon>
        <taxon>Moraxellaceae</taxon>
        <taxon>Acinetobacter</taxon>
    </lineage>
</organism>
<evidence type="ECO:0000313" key="1">
    <source>
        <dbReference type="EMBL" id="MDR6630763.1"/>
    </source>
</evidence>
<proteinExistence type="predicted"/>